<feature type="domain" description="Heparinase II/III-like C-terminal" evidence="1">
    <location>
        <begin position="412"/>
        <end position="544"/>
    </location>
</feature>
<evidence type="ECO:0000313" key="2">
    <source>
        <dbReference type="EMBL" id="CAG7636433.1"/>
    </source>
</evidence>
<dbReference type="Proteomes" id="UP000730618">
    <property type="component" value="Unassembled WGS sequence"/>
</dbReference>
<evidence type="ECO:0000259" key="1">
    <source>
        <dbReference type="Pfam" id="PF07940"/>
    </source>
</evidence>
<sequence>MNQFMFHERYPEKVLEKVLLPNDRYRPFATASDRAYWSKLAEPLRRMFAQRGEARLDFAWPALPATRYMDFVKNGNRSRYEDVYFERRRALGELVLAECVEGAGRFMEQIINGLWTLCEESYWVLPAHMSLSKASAGYALPDVDDQVIDLFAAETAALVACADYILKEPLDAECPMIRKRIRREMERRMFTPFMERTDFWWMGFGSRGVNNWNPWILSNVIGSFLLLEDNPGRRAQAIAKSLCSLEAFTSVYYPDGGCDEGPGYWGRAGGSLFDCLELLYVASDGQISFYDEPLVREIGRYISRAHISGNDYVNFADGDARLRISDDLVYRFGGRIGDEAMCALGAYAFRQHGGSKPNFLSLLRLLPGLDVYDELMQHDGVPHYLRDVWLDGIQMFAARERGGTDQGLYIAAKGGHNAESHNHNDVGHFIVYASGKPMIIDIGVETYISKTFSSRRYEIWTMQSAYHGLPTVRGVQQAAGKAYRASEVACLADDDRAEISMNIAEAYPAEAGIRSWYRTCRLNRGSKSPASIEIVDRFVLNEPTSELTLSLMTLREPLFSEGGGHFLLDDGAGVRLRVAFDAAQLTAASERIAVEDRRLRGVWGEHVYRVQLRPKDAVREAEWKLTMSQQ</sequence>
<reference evidence="2 3" key="1">
    <citation type="submission" date="2021-06" db="EMBL/GenBank/DDBJ databases">
        <authorList>
            <person name="Criscuolo A."/>
        </authorList>
    </citation>
    <scope>NUCLEOTIDE SEQUENCE [LARGE SCALE GENOMIC DNA]</scope>
    <source>
        <strain evidence="3">CIP 111802</strain>
    </source>
</reference>
<evidence type="ECO:0000313" key="3">
    <source>
        <dbReference type="Proteomes" id="UP000730618"/>
    </source>
</evidence>
<dbReference type="Pfam" id="PF07940">
    <property type="entry name" value="Hepar_II_III_C"/>
    <property type="match status" value="1"/>
</dbReference>
<dbReference type="InterPro" id="IPR012480">
    <property type="entry name" value="Hepar_II_III_C"/>
</dbReference>
<organism evidence="2 3">
    <name type="scientific">Paenibacillus allorhizosphaerae</name>
    <dbReference type="NCBI Taxonomy" id="2849866"/>
    <lineage>
        <taxon>Bacteria</taxon>
        <taxon>Bacillati</taxon>
        <taxon>Bacillota</taxon>
        <taxon>Bacilli</taxon>
        <taxon>Bacillales</taxon>
        <taxon>Paenibacillaceae</taxon>
        <taxon>Paenibacillus</taxon>
    </lineage>
</organism>
<protein>
    <recommendedName>
        <fullName evidence="1">Heparinase II/III-like C-terminal domain-containing protein</fullName>
    </recommendedName>
</protein>
<keyword evidence="3" id="KW-1185">Reference proteome</keyword>
<name>A0ABM8VFX9_9BACL</name>
<comment type="caution">
    <text evidence="2">The sequence shown here is derived from an EMBL/GenBank/DDBJ whole genome shotgun (WGS) entry which is preliminary data.</text>
</comment>
<accession>A0ABM8VFX9</accession>
<proteinExistence type="predicted"/>
<gene>
    <name evidence="2" type="ORF">PAECIP111802_02254</name>
</gene>
<dbReference type="EMBL" id="CAJVCE010000005">
    <property type="protein sequence ID" value="CAG7636433.1"/>
    <property type="molecule type" value="Genomic_DNA"/>
</dbReference>